<evidence type="ECO:0000313" key="3">
    <source>
        <dbReference type="Proteomes" id="UP000197032"/>
    </source>
</evidence>
<feature type="coiled-coil region" evidence="1">
    <location>
        <begin position="1"/>
        <end position="63"/>
    </location>
</feature>
<proteinExistence type="predicted"/>
<comment type="caution">
    <text evidence="2">The sequence shown here is derived from an EMBL/GenBank/DDBJ whole genome shotgun (WGS) entry which is preliminary data.</text>
</comment>
<keyword evidence="3" id="KW-1185">Reference proteome</keyword>
<organism evidence="2 3">
    <name type="scientific">Calderihabitans maritimus</name>
    <dbReference type="NCBI Taxonomy" id="1246530"/>
    <lineage>
        <taxon>Bacteria</taxon>
        <taxon>Bacillati</taxon>
        <taxon>Bacillota</taxon>
        <taxon>Clostridia</taxon>
        <taxon>Neomoorellales</taxon>
        <taxon>Calderihabitantaceae</taxon>
        <taxon>Calderihabitans</taxon>
    </lineage>
</organism>
<gene>
    <name evidence="2" type="ORF">KKC1_34470</name>
</gene>
<dbReference type="RefSeq" id="WP_088555303.1">
    <property type="nucleotide sequence ID" value="NZ_BDGJ01000215.1"/>
</dbReference>
<evidence type="ECO:0000256" key="1">
    <source>
        <dbReference type="SAM" id="Coils"/>
    </source>
</evidence>
<name>A0A1Z5HXT1_9FIRM</name>
<protein>
    <submittedName>
        <fullName evidence="2">Uncharacterized protein</fullName>
    </submittedName>
</protein>
<accession>A0A1Z5HXT1</accession>
<dbReference type="Proteomes" id="UP000197032">
    <property type="component" value="Unassembled WGS sequence"/>
</dbReference>
<dbReference type="EMBL" id="BDGJ01000215">
    <property type="protein sequence ID" value="GAW94339.1"/>
    <property type="molecule type" value="Genomic_DNA"/>
</dbReference>
<keyword evidence="1" id="KW-0175">Coiled coil</keyword>
<dbReference type="AlphaFoldDB" id="A0A1Z5HXT1"/>
<evidence type="ECO:0000313" key="2">
    <source>
        <dbReference type="EMBL" id="GAW94339.1"/>
    </source>
</evidence>
<reference evidence="3" key="1">
    <citation type="journal article" date="2017" name="Appl. Environ. Microbiol.">
        <title>Genomic Analysis of Calderihabitans maritimus KKC1, a Thermophilic, Hydrogenogenic, Carboxydotrophic Bacterium Isolated from Marine Sediment.</title>
        <authorList>
            <person name="Omae K."/>
            <person name="Yoneda Y."/>
            <person name="Fukuyama Y."/>
            <person name="Yoshida T."/>
            <person name="Sako Y."/>
        </authorList>
    </citation>
    <scope>NUCLEOTIDE SEQUENCE [LARGE SCALE GENOMIC DNA]</scope>
    <source>
        <strain evidence="3">KKC1</strain>
    </source>
</reference>
<sequence>MERKQRHIAELDKQKNELLDLRLEGLLSSNELRKRMQRLHRRRGELEADISNIKRRLASIDRKAQWTEDIEQFCRRLAERVDTLSFEEKRELIRILDIRVTIHKDRRIVIEWPFEVPVCVDMSNLDNYTHTVESREAFGDIHFYFYQVTFGS</sequence>